<gene>
    <name evidence="1" type="ORF">BDN72DRAFT_834798</name>
</gene>
<dbReference type="Proteomes" id="UP000308600">
    <property type="component" value="Unassembled WGS sequence"/>
</dbReference>
<dbReference type="EMBL" id="ML208276">
    <property type="protein sequence ID" value="TFK73391.1"/>
    <property type="molecule type" value="Genomic_DNA"/>
</dbReference>
<proteinExistence type="predicted"/>
<name>A0ACD3B666_9AGAR</name>
<evidence type="ECO:0000313" key="2">
    <source>
        <dbReference type="Proteomes" id="UP000308600"/>
    </source>
</evidence>
<organism evidence="1 2">
    <name type="scientific">Pluteus cervinus</name>
    <dbReference type="NCBI Taxonomy" id="181527"/>
    <lineage>
        <taxon>Eukaryota</taxon>
        <taxon>Fungi</taxon>
        <taxon>Dikarya</taxon>
        <taxon>Basidiomycota</taxon>
        <taxon>Agaricomycotina</taxon>
        <taxon>Agaricomycetes</taxon>
        <taxon>Agaricomycetidae</taxon>
        <taxon>Agaricales</taxon>
        <taxon>Pluteineae</taxon>
        <taxon>Pluteaceae</taxon>
        <taxon>Pluteus</taxon>
    </lineage>
</organism>
<protein>
    <submittedName>
        <fullName evidence="1">Uncharacterized protein</fullName>
    </submittedName>
</protein>
<accession>A0ACD3B666</accession>
<reference evidence="1 2" key="1">
    <citation type="journal article" date="2019" name="Nat. Ecol. Evol.">
        <title>Megaphylogeny resolves global patterns of mushroom evolution.</title>
        <authorList>
            <person name="Varga T."/>
            <person name="Krizsan K."/>
            <person name="Foldi C."/>
            <person name="Dima B."/>
            <person name="Sanchez-Garcia M."/>
            <person name="Sanchez-Ramirez S."/>
            <person name="Szollosi G.J."/>
            <person name="Szarkandi J.G."/>
            <person name="Papp V."/>
            <person name="Albert L."/>
            <person name="Andreopoulos W."/>
            <person name="Angelini C."/>
            <person name="Antonin V."/>
            <person name="Barry K.W."/>
            <person name="Bougher N.L."/>
            <person name="Buchanan P."/>
            <person name="Buyck B."/>
            <person name="Bense V."/>
            <person name="Catcheside P."/>
            <person name="Chovatia M."/>
            <person name="Cooper J."/>
            <person name="Damon W."/>
            <person name="Desjardin D."/>
            <person name="Finy P."/>
            <person name="Geml J."/>
            <person name="Haridas S."/>
            <person name="Hughes K."/>
            <person name="Justo A."/>
            <person name="Karasinski D."/>
            <person name="Kautmanova I."/>
            <person name="Kiss B."/>
            <person name="Kocsube S."/>
            <person name="Kotiranta H."/>
            <person name="LaButti K.M."/>
            <person name="Lechner B.E."/>
            <person name="Liimatainen K."/>
            <person name="Lipzen A."/>
            <person name="Lukacs Z."/>
            <person name="Mihaltcheva S."/>
            <person name="Morgado L.N."/>
            <person name="Niskanen T."/>
            <person name="Noordeloos M.E."/>
            <person name="Ohm R.A."/>
            <person name="Ortiz-Santana B."/>
            <person name="Ovrebo C."/>
            <person name="Racz N."/>
            <person name="Riley R."/>
            <person name="Savchenko A."/>
            <person name="Shiryaev A."/>
            <person name="Soop K."/>
            <person name="Spirin V."/>
            <person name="Szebenyi C."/>
            <person name="Tomsovsky M."/>
            <person name="Tulloss R.E."/>
            <person name="Uehling J."/>
            <person name="Grigoriev I.V."/>
            <person name="Vagvolgyi C."/>
            <person name="Papp T."/>
            <person name="Martin F.M."/>
            <person name="Miettinen O."/>
            <person name="Hibbett D.S."/>
            <person name="Nagy L.G."/>
        </authorList>
    </citation>
    <scope>NUCLEOTIDE SEQUENCE [LARGE SCALE GENOMIC DNA]</scope>
    <source>
        <strain evidence="1 2">NL-1719</strain>
    </source>
</reference>
<sequence>MIIRIEACSGAAIEFVRASRTALLEHSYEMISFHFPAFILKILFSVVCRAILALEYARGV</sequence>
<keyword evidence="2" id="KW-1185">Reference proteome</keyword>
<evidence type="ECO:0000313" key="1">
    <source>
        <dbReference type="EMBL" id="TFK73391.1"/>
    </source>
</evidence>